<dbReference type="OrthoDB" id="1483986at2759"/>
<organism evidence="3">
    <name type="scientific">Rhododendron williamsianum</name>
    <dbReference type="NCBI Taxonomy" id="262921"/>
    <lineage>
        <taxon>Eukaryota</taxon>
        <taxon>Viridiplantae</taxon>
        <taxon>Streptophyta</taxon>
        <taxon>Embryophyta</taxon>
        <taxon>Tracheophyta</taxon>
        <taxon>Spermatophyta</taxon>
        <taxon>Magnoliopsida</taxon>
        <taxon>eudicotyledons</taxon>
        <taxon>Gunneridae</taxon>
        <taxon>Pentapetalae</taxon>
        <taxon>asterids</taxon>
        <taxon>Ericales</taxon>
        <taxon>Ericaceae</taxon>
        <taxon>Ericoideae</taxon>
        <taxon>Rhodoreae</taxon>
        <taxon>Rhododendron</taxon>
    </lineage>
</organism>
<sequence length="407" mass="45379">MSTSSSSIWFTVTRQEPRLVVPAETTPRELKQLSDIDDQEGLRFQVPMIMAEPEASGGLHERGVLFVEADAEVELNQLGDAILPRSPVLEELLHDVPGSDGILGCPLLLLQVRWIRHCPAPEPHKSDGAGLVQFLSAIAEFAQGKEVTAPSVSPVWQWELLSARHPPRITCLHHEYEQVLDSNNNDANSTPIQKPFFFGPMEIKAIRNHLPPHANASTFEVLTTCLWRCRTCALALDPNNTIRVSCLVNGRSLPGQIVPHWYHGNVFTYPAAVSKAGKVCSFPLEYTVELVKMAKPQMIAEYFRSVADLMVIKGRPLYTVVGNFIVSDVRRLGLDTVDFGWGKPVYGGLTRAFPVVSFYMNFKDGIVVPKCLPDPTMERFEEELKKMTKEPFDVSVGHRPPKITSML</sequence>
<comment type="caution">
    <text evidence="3">The sequence shown here is derived from an EMBL/GenBank/DDBJ whole genome shotgun (WGS) entry which is preliminary data.</text>
</comment>
<dbReference type="InterPro" id="IPR050898">
    <property type="entry name" value="Plant_acyltransferase"/>
</dbReference>
<accession>A0A6A4KFB1</accession>
<evidence type="ECO:0000256" key="2">
    <source>
        <dbReference type="ARBA" id="ARBA00022679"/>
    </source>
</evidence>
<comment type="similarity">
    <text evidence="1">Belongs to the plant acyltransferase family.</text>
</comment>
<reference evidence="3" key="1">
    <citation type="journal article" date="2019" name="Genome Biol. Evol.">
        <title>The Rhododendron genome and chromosomal organization provide insight into shared whole-genome duplications across the heath family (Ericaceae).</title>
        <authorList>
            <person name="Soza V.L."/>
            <person name="Lindsley D."/>
            <person name="Waalkes A."/>
            <person name="Ramage E."/>
            <person name="Patwardhan R.P."/>
            <person name="Burton J.N."/>
            <person name="Adey A."/>
            <person name="Kumar A."/>
            <person name="Qiu R."/>
            <person name="Shendure J."/>
            <person name="Hall B."/>
        </authorList>
    </citation>
    <scope>NUCLEOTIDE SEQUENCE</scope>
    <source>
        <strain evidence="3">RSF 1966-606</strain>
    </source>
</reference>
<keyword evidence="2" id="KW-0808">Transferase</keyword>
<dbReference type="Gene3D" id="3.30.559.10">
    <property type="entry name" value="Chloramphenicol acetyltransferase-like domain"/>
    <property type="match status" value="2"/>
</dbReference>
<feature type="non-terminal residue" evidence="3">
    <location>
        <position position="1"/>
    </location>
</feature>
<dbReference type="GO" id="GO:0009723">
    <property type="term" value="P:response to ethylene"/>
    <property type="evidence" value="ECO:0007669"/>
    <property type="project" value="UniProtKB-ARBA"/>
</dbReference>
<dbReference type="PANTHER" id="PTHR31147:SF66">
    <property type="entry name" value="OS05G0315700 PROTEIN"/>
    <property type="match status" value="1"/>
</dbReference>
<dbReference type="InterPro" id="IPR023213">
    <property type="entry name" value="CAT-like_dom_sf"/>
</dbReference>
<dbReference type="GO" id="GO:0016740">
    <property type="term" value="F:transferase activity"/>
    <property type="evidence" value="ECO:0007669"/>
    <property type="project" value="UniProtKB-KW"/>
</dbReference>
<evidence type="ECO:0000313" key="3">
    <source>
        <dbReference type="EMBL" id="KAE9445020.1"/>
    </source>
</evidence>
<gene>
    <name evidence="3" type="ORF">C3L33_23081</name>
</gene>
<proteinExistence type="inferred from homology"/>
<evidence type="ECO:0000256" key="1">
    <source>
        <dbReference type="ARBA" id="ARBA00009861"/>
    </source>
</evidence>
<dbReference type="PANTHER" id="PTHR31147">
    <property type="entry name" value="ACYL TRANSFERASE 4"/>
    <property type="match status" value="1"/>
</dbReference>
<name>A0A6A4KFB1_9ERIC</name>
<dbReference type="AlphaFoldDB" id="A0A6A4KFB1"/>
<dbReference type="EMBL" id="QEFC01004634">
    <property type="protein sequence ID" value="KAE9445020.1"/>
    <property type="molecule type" value="Genomic_DNA"/>
</dbReference>
<dbReference type="Pfam" id="PF02458">
    <property type="entry name" value="Transferase"/>
    <property type="match status" value="1"/>
</dbReference>
<protein>
    <submittedName>
        <fullName evidence="3">Uncharacterized protein</fullName>
    </submittedName>
</protein>